<dbReference type="Gene3D" id="2.30.30.100">
    <property type="match status" value="1"/>
</dbReference>
<dbReference type="Pfam" id="PF02237">
    <property type="entry name" value="BPL_C"/>
    <property type="match status" value="1"/>
</dbReference>
<protein>
    <recommendedName>
        <fullName evidence="5">Bifunctional ligase/repressor BirA</fullName>
    </recommendedName>
    <alternativeName>
        <fullName evidence="5">Biotin--[acetyl-CoA-carboxylase] ligase</fullName>
        <ecNumber evidence="5">6.3.4.15</ecNumber>
    </alternativeName>
    <alternativeName>
        <fullName evidence="5">Biotin--protein ligase</fullName>
    </alternativeName>
    <alternativeName>
        <fullName evidence="5">Biotin-[acetyl-CoA carboxylase] synthetase</fullName>
    </alternativeName>
</protein>
<dbReference type="InterPro" id="IPR004143">
    <property type="entry name" value="BPL_LPL_catalytic"/>
</dbReference>
<dbReference type="GO" id="GO:0016740">
    <property type="term" value="F:transferase activity"/>
    <property type="evidence" value="ECO:0007669"/>
    <property type="project" value="UniProtKB-ARBA"/>
</dbReference>
<dbReference type="PROSITE" id="PS51733">
    <property type="entry name" value="BPL_LPL_CATALYTIC"/>
    <property type="match status" value="1"/>
</dbReference>
<dbReference type="Pfam" id="PF03099">
    <property type="entry name" value="BPL_LplA_LipB"/>
    <property type="match status" value="1"/>
</dbReference>
<dbReference type="SUPFAM" id="SSF50037">
    <property type="entry name" value="C-terminal domain of transcriptional repressors"/>
    <property type="match status" value="1"/>
</dbReference>
<keyword evidence="2 5" id="KW-0547">Nucleotide-binding</keyword>
<dbReference type="InterPro" id="IPR008988">
    <property type="entry name" value="Transcriptional_repressor_C"/>
</dbReference>
<dbReference type="GO" id="GO:0005737">
    <property type="term" value="C:cytoplasm"/>
    <property type="evidence" value="ECO:0007669"/>
    <property type="project" value="TreeGrafter"/>
</dbReference>
<dbReference type="RefSeq" id="WP_109747775.1">
    <property type="nucleotide sequence ID" value="NZ_CABJAT010000002.1"/>
</dbReference>
<dbReference type="NCBIfam" id="TIGR00121">
    <property type="entry name" value="birA_ligase"/>
    <property type="match status" value="1"/>
</dbReference>
<evidence type="ECO:0000256" key="3">
    <source>
        <dbReference type="ARBA" id="ARBA00022840"/>
    </source>
</evidence>
<gene>
    <name evidence="5" type="primary">birA</name>
    <name evidence="7" type="ORF">C7383_11319</name>
</gene>
<dbReference type="InterPro" id="IPR036388">
    <property type="entry name" value="WH-like_DNA-bd_sf"/>
</dbReference>
<evidence type="ECO:0000256" key="2">
    <source>
        <dbReference type="ARBA" id="ARBA00022741"/>
    </source>
</evidence>
<dbReference type="InterPro" id="IPR003142">
    <property type="entry name" value="BPL_C"/>
</dbReference>
<keyword evidence="4 5" id="KW-0092">Biotin</keyword>
<dbReference type="InterPro" id="IPR004408">
    <property type="entry name" value="Biotin_CoA_COase_ligase"/>
</dbReference>
<feature type="domain" description="BPL/LPL catalytic" evidence="6">
    <location>
        <begin position="66"/>
        <end position="255"/>
    </location>
</feature>
<proteinExistence type="inferred from homology"/>
<keyword evidence="5" id="KW-0804">Transcription</keyword>
<dbReference type="Gene3D" id="1.10.10.10">
    <property type="entry name" value="Winged helix-like DNA-binding domain superfamily/Winged helix DNA-binding domain"/>
    <property type="match status" value="1"/>
</dbReference>
<comment type="catalytic activity">
    <reaction evidence="5">
        <text>biotin + L-lysyl-[protein] + ATP = N(6)-biotinyl-L-lysyl-[protein] + AMP + diphosphate + H(+)</text>
        <dbReference type="Rhea" id="RHEA:11756"/>
        <dbReference type="Rhea" id="RHEA-COMP:9752"/>
        <dbReference type="Rhea" id="RHEA-COMP:10505"/>
        <dbReference type="ChEBI" id="CHEBI:15378"/>
        <dbReference type="ChEBI" id="CHEBI:29969"/>
        <dbReference type="ChEBI" id="CHEBI:30616"/>
        <dbReference type="ChEBI" id="CHEBI:33019"/>
        <dbReference type="ChEBI" id="CHEBI:57586"/>
        <dbReference type="ChEBI" id="CHEBI:83144"/>
        <dbReference type="ChEBI" id="CHEBI:456215"/>
        <dbReference type="EC" id="6.3.4.15"/>
    </reaction>
</comment>
<dbReference type="GO" id="GO:0009249">
    <property type="term" value="P:protein lipoylation"/>
    <property type="evidence" value="ECO:0007669"/>
    <property type="project" value="UniProtKB-ARBA"/>
</dbReference>
<dbReference type="Pfam" id="PF08279">
    <property type="entry name" value="HTH_11"/>
    <property type="match status" value="1"/>
</dbReference>
<dbReference type="GO" id="GO:0006355">
    <property type="term" value="P:regulation of DNA-templated transcription"/>
    <property type="evidence" value="ECO:0007669"/>
    <property type="project" value="UniProtKB-UniRule"/>
</dbReference>
<keyword evidence="5" id="KW-0805">Transcription regulation</keyword>
<dbReference type="InterPro" id="IPR045864">
    <property type="entry name" value="aa-tRNA-synth_II/BPL/LPL"/>
</dbReference>
<evidence type="ECO:0000259" key="6">
    <source>
        <dbReference type="PROSITE" id="PS51733"/>
    </source>
</evidence>
<dbReference type="InterPro" id="IPR036390">
    <property type="entry name" value="WH_DNA-bd_sf"/>
</dbReference>
<dbReference type="SUPFAM" id="SSF55681">
    <property type="entry name" value="Class II aaRS and biotin synthetases"/>
    <property type="match status" value="1"/>
</dbReference>
<keyword evidence="1 5" id="KW-0436">Ligase</keyword>
<dbReference type="PANTHER" id="PTHR12835">
    <property type="entry name" value="BIOTIN PROTEIN LIGASE"/>
    <property type="match status" value="1"/>
</dbReference>
<accession>A0AB73T0H9</accession>
<dbReference type="InterPro" id="IPR013196">
    <property type="entry name" value="HTH_11"/>
</dbReference>
<dbReference type="Gene3D" id="3.30.930.10">
    <property type="entry name" value="Bira Bifunctional Protein, Domain 2"/>
    <property type="match status" value="1"/>
</dbReference>
<dbReference type="GO" id="GO:0005524">
    <property type="term" value="F:ATP binding"/>
    <property type="evidence" value="ECO:0007669"/>
    <property type="project" value="UniProtKB-UniRule"/>
</dbReference>
<evidence type="ECO:0000313" key="7">
    <source>
        <dbReference type="EMBL" id="PWJ73235.1"/>
    </source>
</evidence>
<comment type="similarity">
    <text evidence="5">Belongs to the biotin--protein ligase family.</text>
</comment>
<dbReference type="HAMAP" id="MF_00978">
    <property type="entry name" value="Bifunct_BirA"/>
    <property type="match status" value="1"/>
</dbReference>
<evidence type="ECO:0000256" key="5">
    <source>
        <dbReference type="HAMAP-Rule" id="MF_00978"/>
    </source>
</evidence>
<evidence type="ECO:0000313" key="8">
    <source>
        <dbReference type="Proteomes" id="UP000245412"/>
    </source>
</evidence>
<keyword evidence="3 5" id="KW-0067">ATP-binding</keyword>
<reference evidence="7 8" key="1">
    <citation type="submission" date="2018-05" db="EMBL/GenBank/DDBJ databases">
        <authorList>
            <person name="Goeker M."/>
            <person name="Huntemann M."/>
            <person name="Clum A."/>
            <person name="Pillay M."/>
            <person name="Palaniappan K."/>
            <person name="Varghese N."/>
            <person name="Mikhailova N."/>
            <person name="Stamatis D."/>
            <person name="Reddy T."/>
            <person name="Daum C."/>
            <person name="Shapiro N."/>
            <person name="Ivanova N."/>
            <person name="Kyrpides N."/>
            <person name="Woyke T."/>
        </authorList>
    </citation>
    <scope>NUCLEOTIDE SEQUENCE [LARGE SCALE GENOMIC DNA]</scope>
    <source>
        <strain evidence="7 8">DSM 26524</strain>
    </source>
</reference>
<feature type="DNA-binding region" description="H-T-H motif" evidence="5">
    <location>
        <begin position="18"/>
        <end position="37"/>
    </location>
</feature>
<evidence type="ECO:0000256" key="1">
    <source>
        <dbReference type="ARBA" id="ARBA00022598"/>
    </source>
</evidence>
<feature type="binding site" evidence="5">
    <location>
        <position position="184"/>
    </location>
    <ligand>
        <name>biotin</name>
        <dbReference type="ChEBI" id="CHEBI:57586"/>
    </ligand>
</feature>
<sequence length="326" mass="36126">MKGKVLSALRSADGYVSGQELCEEFGVSRTAIWKVINQLKSEGYSIEAVPNKGYHITGFPDVVSASEISSRLNTKWAGRTVKYFETIDSTNEYAKKMADEGAGHGLLVVADEQESGKGRRGRVWSSPKGKMVAMTLLLRPCMRPEKASMITLVMGLAVARACKRAAGLDVQIKWPNDIVINGKKLCGILTEMGAEMNEIHYLVIGTGINVNIEEFPEELSDMATSLLAELGKRVSRAQLIQYCLEEFEKCYDIFMETQDMTGLMEEYNSLLVNREREVCVMEPGNEYRGTARGINKEGELLIETEDGSIKEVYAGEVSVRGIYGYV</sequence>
<keyword evidence="8" id="KW-1185">Reference proteome</keyword>
<feature type="binding site" evidence="5">
    <location>
        <position position="113"/>
    </location>
    <ligand>
        <name>biotin</name>
        <dbReference type="ChEBI" id="CHEBI:57586"/>
    </ligand>
</feature>
<dbReference type="AlphaFoldDB" id="A0AB73T0H9"/>
<name>A0AB73T0H9_9FIRM</name>
<evidence type="ECO:0000256" key="4">
    <source>
        <dbReference type="ARBA" id="ARBA00023267"/>
    </source>
</evidence>
<comment type="function">
    <text evidence="5">Acts both as a biotin--[acetyl-CoA-carboxylase] ligase and a repressor.</text>
</comment>
<dbReference type="GO" id="GO:0004077">
    <property type="term" value="F:biotin--[biotin carboxyl-carrier protein] ligase activity"/>
    <property type="evidence" value="ECO:0007669"/>
    <property type="project" value="UniProtKB-UniRule"/>
</dbReference>
<dbReference type="SUPFAM" id="SSF46785">
    <property type="entry name" value="Winged helix' DNA-binding domain"/>
    <property type="match status" value="1"/>
</dbReference>
<dbReference type="Proteomes" id="UP000245412">
    <property type="component" value="Unassembled WGS sequence"/>
</dbReference>
<dbReference type="GO" id="GO:0003677">
    <property type="term" value="F:DNA binding"/>
    <property type="evidence" value="ECO:0007669"/>
    <property type="project" value="UniProtKB-UniRule"/>
</dbReference>
<dbReference type="CDD" id="cd16442">
    <property type="entry name" value="BPL"/>
    <property type="match status" value="1"/>
</dbReference>
<keyword evidence="5" id="KW-0678">Repressor</keyword>
<dbReference type="EC" id="6.3.4.15" evidence="5"/>
<dbReference type="InterPro" id="IPR030855">
    <property type="entry name" value="Bifunct_BirA"/>
</dbReference>
<comment type="caution">
    <text evidence="5">Lacks conserved residue(s) required for the propagation of feature annotation.</text>
</comment>
<keyword evidence="5" id="KW-0238">DNA-binding</keyword>
<feature type="binding site" evidence="5">
    <location>
        <begin position="89"/>
        <end position="91"/>
    </location>
    <ligand>
        <name>biotin</name>
        <dbReference type="ChEBI" id="CHEBI:57586"/>
    </ligand>
</feature>
<dbReference type="EMBL" id="QGGY01000013">
    <property type="protein sequence ID" value="PWJ73235.1"/>
    <property type="molecule type" value="Genomic_DNA"/>
</dbReference>
<comment type="caution">
    <text evidence="7">The sequence shown here is derived from an EMBL/GenBank/DDBJ whole genome shotgun (WGS) entry which is preliminary data.</text>
</comment>
<dbReference type="PANTHER" id="PTHR12835:SF5">
    <property type="entry name" value="BIOTIN--PROTEIN LIGASE"/>
    <property type="match status" value="1"/>
</dbReference>
<organism evidence="7 8">
    <name type="scientific">Murimonas intestini</name>
    <dbReference type="NCBI Taxonomy" id="1337051"/>
    <lineage>
        <taxon>Bacteria</taxon>
        <taxon>Bacillati</taxon>
        <taxon>Bacillota</taxon>
        <taxon>Clostridia</taxon>
        <taxon>Lachnospirales</taxon>
        <taxon>Lachnospiraceae</taxon>
        <taxon>Murimonas</taxon>
    </lineage>
</organism>